<evidence type="ECO:0008006" key="5">
    <source>
        <dbReference type="Google" id="ProtNLM"/>
    </source>
</evidence>
<comment type="caution">
    <text evidence="3">The sequence shown here is derived from an EMBL/GenBank/DDBJ whole genome shotgun (WGS) entry which is preliminary data.</text>
</comment>
<feature type="transmembrane region" description="Helical" evidence="2">
    <location>
        <begin position="6"/>
        <end position="26"/>
    </location>
</feature>
<keyword evidence="2" id="KW-0812">Transmembrane</keyword>
<keyword evidence="2" id="KW-1133">Transmembrane helix</keyword>
<sequence>MSSTSILVIVVIVVVLAVLVGVVVVAGRRRALRNRFGPEYDRVVAEQDSRSAAERELRERERRHAELTLNPLSEESRERYASAWEEIQARFVDEPSEAVGAADELVTRLVAERGYPTENYEDQLAHLSVEHARTLTNYRDAHEINLANARGEASTEQLRQAVVHYRALFADLLGADPVPQNRSDDTRPDTPQDAPSR</sequence>
<gene>
    <name evidence="3" type="ORF">ACFFHU_15800</name>
</gene>
<feature type="region of interest" description="Disordered" evidence="1">
    <location>
        <begin position="174"/>
        <end position="197"/>
    </location>
</feature>
<organism evidence="3 4">
    <name type="scientific">Plantactinospora siamensis</name>
    <dbReference type="NCBI Taxonomy" id="555372"/>
    <lineage>
        <taxon>Bacteria</taxon>
        <taxon>Bacillati</taxon>
        <taxon>Actinomycetota</taxon>
        <taxon>Actinomycetes</taxon>
        <taxon>Micromonosporales</taxon>
        <taxon>Micromonosporaceae</taxon>
        <taxon>Plantactinospora</taxon>
    </lineage>
</organism>
<feature type="compositionally biased region" description="Basic and acidic residues" evidence="1">
    <location>
        <begin position="182"/>
        <end position="197"/>
    </location>
</feature>
<reference evidence="3 4" key="1">
    <citation type="submission" date="2024-09" db="EMBL/GenBank/DDBJ databases">
        <authorList>
            <person name="Sun Q."/>
            <person name="Mori K."/>
        </authorList>
    </citation>
    <scope>NUCLEOTIDE SEQUENCE [LARGE SCALE GENOMIC DNA]</scope>
    <source>
        <strain evidence="3 4">TBRC 2205</strain>
    </source>
</reference>
<keyword evidence="4" id="KW-1185">Reference proteome</keyword>
<accession>A0ABV6NXT0</accession>
<protein>
    <recommendedName>
        <fullName evidence="5">Secreted protein</fullName>
    </recommendedName>
</protein>
<evidence type="ECO:0000313" key="3">
    <source>
        <dbReference type="EMBL" id="MFC0565592.1"/>
    </source>
</evidence>
<evidence type="ECO:0000256" key="1">
    <source>
        <dbReference type="SAM" id="MobiDB-lite"/>
    </source>
</evidence>
<keyword evidence="2" id="KW-0472">Membrane</keyword>
<name>A0ABV6NXT0_9ACTN</name>
<dbReference type="Proteomes" id="UP001589894">
    <property type="component" value="Unassembled WGS sequence"/>
</dbReference>
<dbReference type="RefSeq" id="WP_377339511.1">
    <property type="nucleotide sequence ID" value="NZ_JBHLUE010000011.1"/>
</dbReference>
<evidence type="ECO:0000313" key="4">
    <source>
        <dbReference type="Proteomes" id="UP001589894"/>
    </source>
</evidence>
<dbReference type="EMBL" id="JBHLUE010000011">
    <property type="protein sequence ID" value="MFC0565592.1"/>
    <property type="molecule type" value="Genomic_DNA"/>
</dbReference>
<evidence type="ECO:0000256" key="2">
    <source>
        <dbReference type="SAM" id="Phobius"/>
    </source>
</evidence>
<proteinExistence type="predicted"/>